<protein>
    <submittedName>
        <fullName evidence="1">Uncharacterized protein</fullName>
    </submittedName>
</protein>
<evidence type="ECO:0000313" key="2">
    <source>
        <dbReference type="Proteomes" id="UP000095447"/>
    </source>
</evidence>
<gene>
    <name evidence="1" type="ORF">ERS852395_00397</name>
</gene>
<accession>A0A173X0K1</accession>
<dbReference type="AlphaFoldDB" id="A0A173X0K1"/>
<proteinExistence type="predicted"/>
<evidence type="ECO:0000313" key="1">
    <source>
        <dbReference type="EMBL" id="CUN45302.1"/>
    </source>
</evidence>
<dbReference type="Proteomes" id="UP000095447">
    <property type="component" value="Unassembled WGS sequence"/>
</dbReference>
<reference evidence="1 2" key="1">
    <citation type="submission" date="2015-09" db="EMBL/GenBank/DDBJ databases">
        <authorList>
            <consortium name="Pathogen Informatics"/>
        </authorList>
    </citation>
    <scope>NUCLEOTIDE SEQUENCE [LARGE SCALE GENOMIC DNA]</scope>
    <source>
        <strain evidence="1 2">2789STDY5608838</strain>
    </source>
</reference>
<name>A0A173X0K1_9FIRM</name>
<sequence length="111" mass="12366">MVNTDLTKLIIKIADYIFHEDDNVRKGIGDIMGGKVLELESERLKAEGKAIGRAEGEAIGQARGEVIGQIQGEARLGSLITRLIQDQRTEEIPIVSVDSKRREQLYKEYGL</sequence>
<organism evidence="1 2">
    <name type="scientific">Blautia obeum</name>
    <dbReference type="NCBI Taxonomy" id="40520"/>
    <lineage>
        <taxon>Bacteria</taxon>
        <taxon>Bacillati</taxon>
        <taxon>Bacillota</taxon>
        <taxon>Clostridia</taxon>
        <taxon>Lachnospirales</taxon>
        <taxon>Lachnospiraceae</taxon>
        <taxon>Blautia</taxon>
    </lineage>
</organism>
<dbReference type="EMBL" id="CYZA01000001">
    <property type="protein sequence ID" value="CUN45302.1"/>
    <property type="molecule type" value="Genomic_DNA"/>
</dbReference>